<name>A0ABC8RLN9_9AQUA</name>
<protein>
    <recommendedName>
        <fullName evidence="1">DUF6821 domain-containing protein</fullName>
    </recommendedName>
</protein>
<comment type="caution">
    <text evidence="2">The sequence shown here is derived from an EMBL/GenBank/DDBJ whole genome shotgun (WGS) entry which is preliminary data.</text>
</comment>
<dbReference type="PANTHER" id="PTHR33646">
    <property type="entry name" value="GB|AAF00631.1"/>
    <property type="match status" value="1"/>
</dbReference>
<feature type="domain" description="DUF6821" evidence="1">
    <location>
        <begin position="300"/>
        <end position="338"/>
    </location>
</feature>
<evidence type="ECO:0000313" key="2">
    <source>
        <dbReference type="EMBL" id="CAK9145891.1"/>
    </source>
</evidence>
<reference evidence="2 3" key="1">
    <citation type="submission" date="2024-02" db="EMBL/GenBank/DDBJ databases">
        <authorList>
            <person name="Vignale AGUSTIN F."/>
            <person name="Sosa J E."/>
            <person name="Modenutti C."/>
        </authorList>
    </citation>
    <scope>NUCLEOTIDE SEQUENCE [LARGE SCALE GENOMIC DNA]</scope>
</reference>
<dbReference type="InterPro" id="IPR049224">
    <property type="entry name" value="DUF6821"/>
</dbReference>
<dbReference type="PANTHER" id="PTHR33646:SF2">
    <property type="entry name" value="F20H23.8 PROTEIN"/>
    <property type="match status" value="1"/>
</dbReference>
<feature type="domain" description="DUF6821" evidence="1">
    <location>
        <begin position="118"/>
        <end position="241"/>
    </location>
</feature>
<dbReference type="EMBL" id="CAUOFW020001514">
    <property type="protein sequence ID" value="CAK9145891.1"/>
    <property type="molecule type" value="Genomic_DNA"/>
</dbReference>
<evidence type="ECO:0000259" key="1">
    <source>
        <dbReference type="Pfam" id="PF20705"/>
    </source>
</evidence>
<dbReference type="Proteomes" id="UP001642360">
    <property type="component" value="Unassembled WGS sequence"/>
</dbReference>
<keyword evidence="3" id="KW-1185">Reference proteome</keyword>
<gene>
    <name evidence="2" type="ORF">ILEXP_LOCUS13711</name>
</gene>
<dbReference type="AlphaFoldDB" id="A0ABC8RLN9"/>
<evidence type="ECO:0000313" key="3">
    <source>
        <dbReference type="Proteomes" id="UP001642360"/>
    </source>
</evidence>
<sequence length="338" mass="38082">MDLEEWEVLPDDGFLEIHDDDGKKIFSRKYRNDRKSVFQMNYFICPSPTSQHMIDSPQKSRVPIQLVPVPIQLEPTIGKTPDHEAVKEIIKIPIDFSIAPSPITEKIKAHNIGDLEADQDPVSQVFFRKTKETEFADMKMDSPKSCSRGIIPQIDAGTFKDKSDQACKAEAFESKNSSLKIQVEEEMVTKKNSHLDSGIQEEVIWEESNGGLNLWKWSLTGVGAICSFGVAAATLCITIWCQDGIWYLTVTEQNSQLFGTRPIFQIKISDCSTIQTRKGRFLLQVMATIRTELIPFVVLQRIKQVVHHATKLNEAISAVRGVPLARVQIPVGDYYDGL</sequence>
<dbReference type="InterPro" id="IPR045883">
    <property type="entry name" value="At4g13530-like"/>
</dbReference>
<proteinExistence type="predicted"/>
<accession>A0ABC8RLN9</accession>
<dbReference type="Pfam" id="PF20705">
    <property type="entry name" value="DUF6821"/>
    <property type="match status" value="2"/>
</dbReference>
<organism evidence="2 3">
    <name type="scientific">Ilex paraguariensis</name>
    <name type="common">yerba mate</name>
    <dbReference type="NCBI Taxonomy" id="185542"/>
    <lineage>
        <taxon>Eukaryota</taxon>
        <taxon>Viridiplantae</taxon>
        <taxon>Streptophyta</taxon>
        <taxon>Embryophyta</taxon>
        <taxon>Tracheophyta</taxon>
        <taxon>Spermatophyta</taxon>
        <taxon>Magnoliopsida</taxon>
        <taxon>eudicotyledons</taxon>
        <taxon>Gunneridae</taxon>
        <taxon>Pentapetalae</taxon>
        <taxon>asterids</taxon>
        <taxon>campanulids</taxon>
        <taxon>Aquifoliales</taxon>
        <taxon>Aquifoliaceae</taxon>
        <taxon>Ilex</taxon>
    </lineage>
</organism>